<protein>
    <recommendedName>
        <fullName evidence="1">CHK kinase-like domain-containing protein</fullName>
    </recommendedName>
</protein>
<dbReference type="InterPro" id="IPR011009">
    <property type="entry name" value="Kinase-like_dom_sf"/>
</dbReference>
<dbReference type="SMART" id="SM00587">
    <property type="entry name" value="CHK"/>
    <property type="match status" value="1"/>
</dbReference>
<keyword evidence="3" id="KW-1185">Reference proteome</keyword>
<dbReference type="AlphaFoldDB" id="A0AAW0WTR4"/>
<reference evidence="2 3" key="1">
    <citation type="journal article" date="2024" name="BMC Genomics">
        <title>Genome assembly of redclaw crayfish (Cherax quadricarinatus) provides insights into its immune adaptation and hypoxia tolerance.</title>
        <authorList>
            <person name="Liu Z."/>
            <person name="Zheng J."/>
            <person name="Li H."/>
            <person name="Fang K."/>
            <person name="Wang S."/>
            <person name="He J."/>
            <person name="Zhou D."/>
            <person name="Weng S."/>
            <person name="Chi M."/>
            <person name="Gu Z."/>
            <person name="He J."/>
            <person name="Li F."/>
            <person name="Wang M."/>
        </authorList>
    </citation>
    <scope>NUCLEOTIDE SEQUENCE [LARGE SCALE GENOMIC DNA]</scope>
    <source>
        <strain evidence="2">ZL_2023a</strain>
    </source>
</reference>
<evidence type="ECO:0000259" key="1">
    <source>
        <dbReference type="SMART" id="SM00587"/>
    </source>
</evidence>
<dbReference type="InterPro" id="IPR015897">
    <property type="entry name" value="CHK_kinase-like"/>
</dbReference>
<dbReference type="EMBL" id="JARKIK010000051">
    <property type="protein sequence ID" value="KAK8734315.1"/>
    <property type="molecule type" value="Genomic_DNA"/>
</dbReference>
<comment type="caution">
    <text evidence="2">The sequence shown here is derived from an EMBL/GenBank/DDBJ whole genome shotgun (WGS) entry which is preliminary data.</text>
</comment>
<dbReference type="InterPro" id="IPR004119">
    <property type="entry name" value="EcKL"/>
</dbReference>
<evidence type="ECO:0000313" key="3">
    <source>
        <dbReference type="Proteomes" id="UP001445076"/>
    </source>
</evidence>
<organism evidence="2 3">
    <name type="scientific">Cherax quadricarinatus</name>
    <name type="common">Australian red claw crayfish</name>
    <dbReference type="NCBI Taxonomy" id="27406"/>
    <lineage>
        <taxon>Eukaryota</taxon>
        <taxon>Metazoa</taxon>
        <taxon>Ecdysozoa</taxon>
        <taxon>Arthropoda</taxon>
        <taxon>Crustacea</taxon>
        <taxon>Multicrustacea</taxon>
        <taxon>Malacostraca</taxon>
        <taxon>Eumalacostraca</taxon>
        <taxon>Eucarida</taxon>
        <taxon>Decapoda</taxon>
        <taxon>Pleocyemata</taxon>
        <taxon>Astacidea</taxon>
        <taxon>Parastacoidea</taxon>
        <taxon>Parastacidae</taxon>
        <taxon>Cherax</taxon>
    </lineage>
</organism>
<name>A0AAW0WTR4_CHEQU</name>
<accession>A0AAW0WTR4</accession>
<dbReference type="Proteomes" id="UP001445076">
    <property type="component" value="Unassembled WGS sequence"/>
</dbReference>
<dbReference type="PANTHER" id="PTHR11012">
    <property type="entry name" value="PROTEIN KINASE-LIKE DOMAIN-CONTAINING"/>
    <property type="match status" value="1"/>
</dbReference>
<dbReference type="PANTHER" id="PTHR11012:SF30">
    <property type="entry name" value="PROTEIN KINASE-LIKE DOMAIN-CONTAINING"/>
    <property type="match status" value="1"/>
</dbReference>
<dbReference type="SUPFAM" id="SSF56112">
    <property type="entry name" value="Protein kinase-like (PK-like)"/>
    <property type="match status" value="1"/>
</dbReference>
<dbReference type="Pfam" id="PF02958">
    <property type="entry name" value="EcKL"/>
    <property type="match status" value="1"/>
</dbReference>
<proteinExistence type="predicted"/>
<dbReference type="Gene3D" id="3.90.1200.10">
    <property type="match status" value="1"/>
</dbReference>
<evidence type="ECO:0000313" key="2">
    <source>
        <dbReference type="EMBL" id="KAK8734315.1"/>
    </source>
</evidence>
<gene>
    <name evidence="2" type="ORF">OTU49_006117</name>
</gene>
<sequence length="259" mass="28919">MANVLTSEGMHHAEVDHYGRFLRALRAWEAERRSGVGVIAEIVPAHALAVSTENHFTLVLPDITHLGYQMNTVEEGMSEEQVLVVASKIGNFHGTVVAYKVITDTNLQTAFPRCFHQPRVDSQLFSVFAKAGFDRLRQEWSGEARLSRILELLETYEAITDVFVVSSLKPLEPFATALHGDLQPSNIFFKHNSQGQLTLKLIDWATARYSQGPVDLVYLLNVGVSTQVRRKVTQAAKDAYFDGFNAALTELNANLSYPR</sequence>
<feature type="domain" description="CHK kinase-like" evidence="1">
    <location>
        <begin position="58"/>
        <end position="250"/>
    </location>
</feature>